<dbReference type="Proteomes" id="UP001501490">
    <property type="component" value="Unassembled WGS sequence"/>
</dbReference>
<comment type="caution">
    <text evidence="6">The sequence shown here is derived from an EMBL/GenBank/DDBJ whole genome shotgun (WGS) entry which is preliminary data.</text>
</comment>
<evidence type="ECO:0000256" key="3">
    <source>
        <dbReference type="ARBA" id="ARBA00022801"/>
    </source>
</evidence>
<evidence type="ECO:0000313" key="7">
    <source>
        <dbReference type="Proteomes" id="UP001501490"/>
    </source>
</evidence>
<keyword evidence="4" id="KW-0326">Glycosidase</keyword>
<dbReference type="PANTHER" id="PTHR43101:SF1">
    <property type="entry name" value="BETA-FRUCTOSIDASE"/>
    <property type="match status" value="1"/>
</dbReference>
<dbReference type="Pfam" id="PF00251">
    <property type="entry name" value="Glyco_hydro_32N"/>
    <property type="match status" value="1"/>
</dbReference>
<feature type="domain" description="Glycosyl hydrolase family 32 N-terminal" evidence="5">
    <location>
        <begin position="4"/>
        <end position="280"/>
    </location>
</feature>
<dbReference type="InterPro" id="IPR023296">
    <property type="entry name" value="Glyco_hydro_beta-prop_sf"/>
</dbReference>
<evidence type="ECO:0000313" key="6">
    <source>
        <dbReference type="EMBL" id="GAA3616944.1"/>
    </source>
</evidence>
<evidence type="ECO:0000256" key="2">
    <source>
        <dbReference type="ARBA" id="ARBA00012758"/>
    </source>
</evidence>
<organism evidence="6 7">
    <name type="scientific">Microlunatus ginsengisoli</name>
    <dbReference type="NCBI Taxonomy" id="363863"/>
    <lineage>
        <taxon>Bacteria</taxon>
        <taxon>Bacillati</taxon>
        <taxon>Actinomycetota</taxon>
        <taxon>Actinomycetes</taxon>
        <taxon>Propionibacteriales</taxon>
        <taxon>Propionibacteriaceae</taxon>
        <taxon>Microlunatus</taxon>
    </lineage>
</organism>
<dbReference type="PANTHER" id="PTHR43101">
    <property type="entry name" value="BETA-FRUCTOSIDASE"/>
    <property type="match status" value="1"/>
</dbReference>
<dbReference type="SMART" id="SM00640">
    <property type="entry name" value="Glyco_32"/>
    <property type="match status" value="1"/>
</dbReference>
<accession>A0ABP6ZTH3</accession>
<dbReference type="InterPro" id="IPR051214">
    <property type="entry name" value="GH32_Enzymes"/>
</dbReference>
<dbReference type="Gene3D" id="2.115.10.20">
    <property type="entry name" value="Glycosyl hydrolase domain, family 43"/>
    <property type="match status" value="1"/>
</dbReference>
<dbReference type="EMBL" id="BAABAB010000014">
    <property type="protein sequence ID" value="GAA3616944.1"/>
    <property type="molecule type" value="Genomic_DNA"/>
</dbReference>
<keyword evidence="7" id="KW-1185">Reference proteome</keyword>
<dbReference type="InterPro" id="IPR001362">
    <property type="entry name" value="Glyco_hydro_32"/>
</dbReference>
<dbReference type="SUPFAM" id="SSF75005">
    <property type="entry name" value="Arabinanase/levansucrase/invertase"/>
    <property type="match status" value="1"/>
</dbReference>
<dbReference type="Gene3D" id="2.60.120.560">
    <property type="entry name" value="Exo-inulinase, domain 1"/>
    <property type="match status" value="1"/>
</dbReference>
<reference evidence="7" key="1">
    <citation type="journal article" date="2019" name="Int. J. Syst. Evol. Microbiol.">
        <title>The Global Catalogue of Microorganisms (GCM) 10K type strain sequencing project: providing services to taxonomists for standard genome sequencing and annotation.</title>
        <authorList>
            <consortium name="The Broad Institute Genomics Platform"/>
            <consortium name="The Broad Institute Genome Sequencing Center for Infectious Disease"/>
            <person name="Wu L."/>
            <person name="Ma J."/>
        </authorList>
    </citation>
    <scope>NUCLEOTIDE SEQUENCE [LARGE SCALE GENOMIC DNA]</scope>
    <source>
        <strain evidence="7">JCM 16929</strain>
    </source>
</reference>
<protein>
    <recommendedName>
        <fullName evidence="2">beta-fructofuranosidase</fullName>
        <ecNumber evidence="2">3.2.1.26</ecNumber>
    </recommendedName>
</protein>
<dbReference type="RefSeq" id="WP_344803741.1">
    <property type="nucleotide sequence ID" value="NZ_BAABAB010000014.1"/>
</dbReference>
<keyword evidence="3" id="KW-0378">Hydrolase</keyword>
<evidence type="ECO:0000259" key="5">
    <source>
        <dbReference type="Pfam" id="PF00251"/>
    </source>
</evidence>
<dbReference type="InterPro" id="IPR013148">
    <property type="entry name" value="Glyco_hydro_32_N"/>
</dbReference>
<dbReference type="EC" id="3.2.1.26" evidence="2"/>
<evidence type="ECO:0000256" key="1">
    <source>
        <dbReference type="ARBA" id="ARBA00009902"/>
    </source>
</evidence>
<proteinExistence type="inferred from homology"/>
<gene>
    <name evidence="6" type="ORF">GCM10022236_18800</name>
</gene>
<comment type="similarity">
    <text evidence="1">Belongs to the glycosyl hydrolase 32 family.</text>
</comment>
<evidence type="ECO:0000256" key="4">
    <source>
        <dbReference type="ARBA" id="ARBA00023295"/>
    </source>
</evidence>
<name>A0ABP6ZTH3_9ACTN</name>
<sequence>MTVHFRPPGGYVGDLIPFERDGRLWLFYLLDERRDPPTGMPWALASTEDFVSYTDHGVVLPSGGPDAADFDCYTGCVIDDGEQLHLFYTGHNPARRTAAGDLQVVCHATSDGDLTQWQRHPDHTFGAPAGYWPEDWRDPYVYRVTADEPWLMVLAARHIGQPERRGGVVARLTSTDLVTWQPTTPLWDPHRFITQECPEVFQWGDWWYLVYSEFSDAFQTRYRIAPGPEGPWSAPVRDSIDGRARYASKSVARDGRRFFVGWIATRQGDHDDGDWEWAGDLAVLEASQQADGTLGFGLPRELVDSFTDASNLRLEPIDGSAGTPGFGPSDGYAAWLGPMLADPCIVTLTLELTAGSGAFGLLLRTDDTAETGYELRLEPARNRIVFDRWPRGRTGPAQWQARGDVPHAVELERPCPLPAGAHTVQVLIDGSTCVAVVDDQVALTTRLYDHASGRIGLFTCDGPIDVTEMLVARRS</sequence>
<dbReference type="CDD" id="cd08995">
    <property type="entry name" value="GH32_EcAec43-like"/>
    <property type="match status" value="1"/>
</dbReference>